<dbReference type="InterPro" id="IPR038078">
    <property type="entry name" value="PhoU-like_sf"/>
</dbReference>
<dbReference type="SUPFAM" id="SSF109755">
    <property type="entry name" value="PhoU-like"/>
    <property type="match status" value="1"/>
</dbReference>
<feature type="transmembrane region" description="Helical" evidence="7">
    <location>
        <begin position="108"/>
        <end position="125"/>
    </location>
</feature>
<keyword evidence="4 7" id="KW-1133">Transmembrane helix</keyword>
<reference evidence="10" key="1">
    <citation type="submission" date="2016-11" db="EMBL/GenBank/DDBJ databases">
        <authorList>
            <person name="Varghese N."/>
            <person name="Submissions S."/>
        </authorList>
    </citation>
    <scope>NUCLEOTIDE SEQUENCE [LARGE SCALE GENOMIC DNA]</scope>
    <source>
        <strain evidence="10">DSM 10124</strain>
    </source>
</reference>
<dbReference type="GO" id="GO:0005436">
    <property type="term" value="F:sodium:phosphate symporter activity"/>
    <property type="evidence" value="ECO:0007669"/>
    <property type="project" value="InterPro"/>
</dbReference>
<evidence type="ECO:0000256" key="2">
    <source>
        <dbReference type="ARBA" id="ARBA00022475"/>
    </source>
</evidence>
<dbReference type="GO" id="GO:0045936">
    <property type="term" value="P:negative regulation of phosphate metabolic process"/>
    <property type="evidence" value="ECO:0007669"/>
    <property type="project" value="InterPro"/>
</dbReference>
<organism evidence="9 10">
    <name type="scientific">Caloramator proteoclasticus DSM 10124</name>
    <dbReference type="NCBI Taxonomy" id="1121262"/>
    <lineage>
        <taxon>Bacteria</taxon>
        <taxon>Bacillati</taxon>
        <taxon>Bacillota</taxon>
        <taxon>Clostridia</taxon>
        <taxon>Eubacteriales</taxon>
        <taxon>Clostridiaceae</taxon>
        <taxon>Caloramator</taxon>
    </lineage>
</organism>
<dbReference type="Pfam" id="PF01895">
    <property type="entry name" value="PhoU"/>
    <property type="match status" value="2"/>
</dbReference>
<dbReference type="InterPro" id="IPR026022">
    <property type="entry name" value="PhoU_dom"/>
</dbReference>
<sequence>MKTQIYNLLGGIGLLIFSLSMLSHSSQNYFSSWFHNKFKHKNVSKLYSLFEGIIFSFITESSTISATSYSSILEAGSIDFVNILYFICGVNIGASLIPVIILLNISVVPYLLIFAGTFIVIFVNKNTKKNIFNLGQILLSIGLLLVSLIYIKSGTIENQLIHLIKNNYISSFFVGIIIALIFRSSNAVVILLIPFVQNNIIGFNSALFIIIGANIGSAFYVLFKSYKQERHIIITSFIHLIINIMGAAAIYIIYLINPFFLYTTPYISLNIIILHILTNIFGSFFSILFSNPIVKGLLNNIYPLKADNSTKRFKYLNPIVTNTPSVAIEQCIKEISRMGEIALLNLEKSFNLIFDYRRNIINQIQKDEDLLDYLEDALMNFLTTLSMKNPTYGESEVIMNLYNMINDMERVGDHAINLLDLAEYKFNHYVNFSEEASVELKYFFELCHTSFSKALEALKNRDLEKVDEVVELEQKIDSVEKQLRKDHIDRLNKCICNPNSGMIFLDCLTNLERVGDHAYKIALTTRDIVKTLQ</sequence>
<feature type="coiled-coil region" evidence="6">
    <location>
        <begin position="455"/>
        <end position="489"/>
    </location>
</feature>
<evidence type="ECO:0000256" key="7">
    <source>
        <dbReference type="SAM" id="Phobius"/>
    </source>
</evidence>
<evidence type="ECO:0000256" key="1">
    <source>
        <dbReference type="ARBA" id="ARBA00004651"/>
    </source>
</evidence>
<dbReference type="Pfam" id="PF02690">
    <property type="entry name" value="Na_Pi_cotrans"/>
    <property type="match status" value="2"/>
</dbReference>
<keyword evidence="3 7" id="KW-0812">Transmembrane</keyword>
<feature type="transmembrane region" description="Helical" evidence="7">
    <location>
        <begin position="266"/>
        <end position="289"/>
    </location>
</feature>
<dbReference type="RefSeq" id="WP_073248124.1">
    <property type="nucleotide sequence ID" value="NZ_FQVG01000013.1"/>
</dbReference>
<dbReference type="Proteomes" id="UP000184423">
    <property type="component" value="Unassembled WGS sequence"/>
</dbReference>
<dbReference type="GO" id="GO:0030643">
    <property type="term" value="P:intracellular phosphate ion homeostasis"/>
    <property type="evidence" value="ECO:0007669"/>
    <property type="project" value="InterPro"/>
</dbReference>
<name>A0A1M4VTA8_9CLOT</name>
<accession>A0A1M4VTA8</accession>
<dbReference type="InterPro" id="IPR003841">
    <property type="entry name" value="Na/Pi_transpt"/>
</dbReference>
<dbReference type="EMBL" id="FQVG01000013">
    <property type="protein sequence ID" value="SHE72090.1"/>
    <property type="molecule type" value="Genomic_DNA"/>
</dbReference>
<evidence type="ECO:0000313" key="10">
    <source>
        <dbReference type="Proteomes" id="UP000184423"/>
    </source>
</evidence>
<evidence type="ECO:0000313" key="9">
    <source>
        <dbReference type="EMBL" id="SHE72090.1"/>
    </source>
</evidence>
<feature type="transmembrane region" description="Helical" evidence="7">
    <location>
        <begin position="201"/>
        <end position="223"/>
    </location>
</feature>
<feature type="domain" description="PhoU" evidence="8">
    <location>
        <begin position="444"/>
        <end position="522"/>
    </location>
</feature>
<dbReference type="PANTHER" id="PTHR42930:SF3">
    <property type="entry name" value="PHOSPHATE-SPECIFIC TRANSPORT SYSTEM ACCESSORY PROTEIN PHOU"/>
    <property type="match status" value="1"/>
</dbReference>
<keyword evidence="2" id="KW-1003">Cell membrane</keyword>
<comment type="subcellular location">
    <subcellularLocation>
        <location evidence="1">Cell membrane</location>
        <topology evidence="1">Multi-pass membrane protein</topology>
    </subcellularLocation>
</comment>
<proteinExistence type="predicted"/>
<feature type="domain" description="PhoU" evidence="8">
    <location>
        <begin position="335"/>
        <end position="419"/>
    </location>
</feature>
<keyword evidence="5 7" id="KW-0472">Membrane</keyword>
<evidence type="ECO:0000256" key="4">
    <source>
        <dbReference type="ARBA" id="ARBA00022989"/>
    </source>
</evidence>
<feature type="transmembrane region" description="Helical" evidence="7">
    <location>
        <begin position="83"/>
        <end position="103"/>
    </location>
</feature>
<evidence type="ECO:0000256" key="5">
    <source>
        <dbReference type="ARBA" id="ARBA00023136"/>
    </source>
</evidence>
<feature type="transmembrane region" description="Helical" evidence="7">
    <location>
        <begin position="131"/>
        <end position="151"/>
    </location>
</feature>
<keyword evidence="10" id="KW-1185">Reference proteome</keyword>
<dbReference type="NCBIfam" id="NF037997">
    <property type="entry name" value="Na_Pi_symport"/>
    <property type="match status" value="1"/>
</dbReference>
<evidence type="ECO:0000256" key="6">
    <source>
        <dbReference type="SAM" id="Coils"/>
    </source>
</evidence>
<feature type="transmembrane region" description="Helical" evidence="7">
    <location>
        <begin position="232"/>
        <end position="254"/>
    </location>
</feature>
<gene>
    <name evidence="9" type="ORF">SAMN02746091_00977</name>
</gene>
<protein>
    <submittedName>
        <fullName evidence="9">Phosphate:Na+ symporter</fullName>
    </submittedName>
</protein>
<feature type="transmembrane region" description="Helical" evidence="7">
    <location>
        <begin position="172"/>
        <end position="195"/>
    </location>
</feature>
<keyword evidence="6" id="KW-0175">Coiled coil</keyword>
<dbReference type="GO" id="GO:0044341">
    <property type="term" value="P:sodium-dependent phosphate transport"/>
    <property type="evidence" value="ECO:0007669"/>
    <property type="project" value="InterPro"/>
</dbReference>
<evidence type="ECO:0000256" key="3">
    <source>
        <dbReference type="ARBA" id="ARBA00022692"/>
    </source>
</evidence>
<dbReference type="GO" id="GO:0005886">
    <property type="term" value="C:plasma membrane"/>
    <property type="evidence" value="ECO:0007669"/>
    <property type="project" value="UniProtKB-SubCell"/>
</dbReference>
<dbReference type="PANTHER" id="PTHR42930">
    <property type="entry name" value="PHOSPHATE-SPECIFIC TRANSPORT SYSTEM ACCESSORY PROTEIN PHOU"/>
    <property type="match status" value="1"/>
</dbReference>
<dbReference type="Gene3D" id="1.20.58.220">
    <property type="entry name" value="Phosphate transport system protein phou homolog 2, domain 2"/>
    <property type="match status" value="1"/>
</dbReference>
<evidence type="ECO:0000259" key="8">
    <source>
        <dbReference type="Pfam" id="PF01895"/>
    </source>
</evidence>
<dbReference type="AlphaFoldDB" id="A0A1M4VTA8"/>
<dbReference type="InterPro" id="IPR028366">
    <property type="entry name" value="PhoU"/>
</dbReference>